<proteinExistence type="predicted"/>
<name>A0ABT6JLD7_9GAMM</name>
<keyword evidence="1" id="KW-0812">Transmembrane</keyword>
<feature type="transmembrane region" description="Helical" evidence="1">
    <location>
        <begin position="51"/>
        <end position="76"/>
    </location>
</feature>
<dbReference type="Proteomes" id="UP001156831">
    <property type="component" value="Unassembled WGS sequence"/>
</dbReference>
<evidence type="ECO:0000313" key="2">
    <source>
        <dbReference type="EMBL" id="MDH5831253.1"/>
    </source>
</evidence>
<keyword evidence="3" id="KW-1185">Reference proteome</keyword>
<organism evidence="2 3">
    <name type="scientific">Luteimonas rhizosphaericola</name>
    <dbReference type="NCBI Taxonomy" id="3042024"/>
    <lineage>
        <taxon>Bacteria</taxon>
        <taxon>Pseudomonadati</taxon>
        <taxon>Pseudomonadota</taxon>
        <taxon>Gammaproteobacteria</taxon>
        <taxon>Lysobacterales</taxon>
        <taxon>Lysobacteraceae</taxon>
        <taxon>Luteimonas</taxon>
    </lineage>
</organism>
<feature type="transmembrane region" description="Helical" evidence="1">
    <location>
        <begin position="7"/>
        <end position="31"/>
    </location>
</feature>
<reference evidence="2 3" key="1">
    <citation type="submission" date="2023-04" db="EMBL/GenBank/DDBJ databases">
        <title>Luteimonas sp. M1R5S18.</title>
        <authorList>
            <person name="Sun J.-Q."/>
        </authorList>
    </citation>
    <scope>NUCLEOTIDE SEQUENCE [LARGE SCALE GENOMIC DNA]</scope>
    <source>
        <strain evidence="2 3">M1R5S18</strain>
    </source>
</reference>
<protein>
    <submittedName>
        <fullName evidence="2">Uncharacterized protein</fullName>
    </submittedName>
</protein>
<evidence type="ECO:0000313" key="3">
    <source>
        <dbReference type="Proteomes" id="UP001156831"/>
    </source>
</evidence>
<gene>
    <name evidence="2" type="ORF">QFW80_12085</name>
</gene>
<evidence type="ECO:0000256" key="1">
    <source>
        <dbReference type="SAM" id="Phobius"/>
    </source>
</evidence>
<accession>A0ABT6JLD7</accession>
<feature type="transmembrane region" description="Helical" evidence="1">
    <location>
        <begin position="88"/>
        <end position="114"/>
    </location>
</feature>
<comment type="caution">
    <text evidence="2">The sequence shown here is derived from an EMBL/GenBank/DDBJ whole genome shotgun (WGS) entry which is preliminary data.</text>
</comment>
<dbReference type="EMBL" id="JARXRN010000026">
    <property type="protein sequence ID" value="MDH5831253.1"/>
    <property type="molecule type" value="Genomic_DNA"/>
</dbReference>
<keyword evidence="1" id="KW-0472">Membrane</keyword>
<keyword evidence="1" id="KW-1133">Transmembrane helix</keyword>
<dbReference type="RefSeq" id="WP_280602233.1">
    <property type="nucleotide sequence ID" value="NZ_JARXRN010000026.1"/>
</dbReference>
<sequence length="183" mass="19357">MFKAIAILVFLSSIIALLVTGGLVSAIIALYPVAHLSSFGPVVPVISQTHAAWLPAVQMVSWAASAASAAAGVLLWRGRQAAPSKLQAALLIGALNYFLALFFTTTLLVTHFYLPKVANAAQQFIQADAASRHGLTQALVGRGAHNAHDSHKIAAHNPYPGIDRDLSMGARTCPEHIRDAGFR</sequence>